<keyword evidence="4" id="KW-1185">Reference proteome</keyword>
<name>A0ABU9D8Q8_9PROT</name>
<evidence type="ECO:0000313" key="3">
    <source>
        <dbReference type="EMBL" id="MEK8089085.1"/>
    </source>
</evidence>
<gene>
    <name evidence="3" type="primary">ccsA</name>
    <name evidence="3" type="ORF">WOB96_04840</name>
</gene>
<feature type="domain" description="Cytochrome c assembly protein" evidence="2">
    <location>
        <begin position="63"/>
        <end position="270"/>
    </location>
</feature>
<feature type="transmembrane region" description="Helical" evidence="1">
    <location>
        <begin position="92"/>
        <end position="113"/>
    </location>
</feature>
<accession>A0ABU9D8Q8</accession>
<dbReference type="EMBL" id="JBBPCO010000003">
    <property type="protein sequence ID" value="MEK8089085.1"/>
    <property type="molecule type" value="Genomic_DNA"/>
</dbReference>
<feature type="transmembrane region" description="Helical" evidence="1">
    <location>
        <begin position="133"/>
        <end position="155"/>
    </location>
</feature>
<proteinExistence type="predicted"/>
<feature type="transmembrane region" description="Helical" evidence="1">
    <location>
        <begin position="6"/>
        <end position="24"/>
    </location>
</feature>
<evidence type="ECO:0000313" key="4">
    <source>
        <dbReference type="Proteomes" id="UP001446205"/>
    </source>
</evidence>
<dbReference type="Pfam" id="PF01578">
    <property type="entry name" value="Cytochrom_C_asm"/>
    <property type="match status" value="1"/>
</dbReference>
<feature type="transmembrane region" description="Helical" evidence="1">
    <location>
        <begin position="36"/>
        <end position="58"/>
    </location>
</feature>
<keyword evidence="1" id="KW-0812">Transmembrane</keyword>
<evidence type="ECO:0000256" key="1">
    <source>
        <dbReference type="SAM" id="Phobius"/>
    </source>
</evidence>
<comment type="caution">
    <text evidence="3">The sequence shown here is derived from an EMBL/GenBank/DDBJ whole genome shotgun (WGS) entry which is preliminary data.</text>
</comment>
<organism evidence="3 4">
    <name type="scientific">Thermithiobacillus plumbiphilus</name>
    <dbReference type="NCBI Taxonomy" id="1729899"/>
    <lineage>
        <taxon>Bacteria</taxon>
        <taxon>Pseudomonadati</taxon>
        <taxon>Pseudomonadota</taxon>
        <taxon>Acidithiobacillia</taxon>
        <taxon>Acidithiobacillales</taxon>
        <taxon>Thermithiobacillaceae</taxon>
        <taxon>Thermithiobacillus</taxon>
    </lineage>
</organism>
<keyword evidence="1" id="KW-1133">Transmembrane helix</keyword>
<dbReference type="PANTHER" id="PTHR38034:SF1">
    <property type="entry name" value="INNER MEMBRANE PROTEIN YPJD"/>
    <property type="match status" value="1"/>
</dbReference>
<feature type="transmembrane region" description="Helical" evidence="1">
    <location>
        <begin position="216"/>
        <end position="233"/>
    </location>
</feature>
<dbReference type="InterPro" id="IPR002541">
    <property type="entry name" value="Cyt_c_assembly"/>
</dbReference>
<evidence type="ECO:0000259" key="2">
    <source>
        <dbReference type="Pfam" id="PF01578"/>
    </source>
</evidence>
<protein>
    <submittedName>
        <fullName evidence="3">Cytochrome c biogenesis protein CcsA</fullName>
    </submittedName>
</protein>
<feature type="transmembrane region" description="Helical" evidence="1">
    <location>
        <begin position="245"/>
        <end position="267"/>
    </location>
</feature>
<feature type="transmembrane region" description="Helical" evidence="1">
    <location>
        <begin position="181"/>
        <end position="204"/>
    </location>
</feature>
<dbReference type="PANTHER" id="PTHR38034">
    <property type="entry name" value="INNER MEMBRANE PROTEIN YPJD"/>
    <property type="match status" value="1"/>
</dbReference>
<feature type="transmembrane region" description="Helical" evidence="1">
    <location>
        <begin position="64"/>
        <end position="85"/>
    </location>
</feature>
<keyword evidence="1" id="KW-0472">Membrane</keyword>
<sequence>MPLSTLWLQLGALLAYLGVTWLEYRRVRSERAPTRRQLLPLGIVAASLHGAALFPNLILPSGALNLNLGQSLSLFVWLAVMILLIASVWRPLVLLGLGVMPAAALVLLGQVVWTGSSVVPVRVQGSPYLLGHILVATTAYALLSLAAVQSVLLWVQERSLRLKHFGTSFKFLPPLRELEGLLFQIIWTGFVLLSLSLLSGLLFADQIFGRPFVWDHHTVLSLLAWAVFAILLWGRTQLGWRAQTAVRWTLSGYGIILLAYFGVKLVLEFILQRP</sequence>
<reference evidence="3 4" key="1">
    <citation type="submission" date="2024-04" db="EMBL/GenBank/DDBJ databases">
        <authorList>
            <person name="Abashina T."/>
            <person name="Shaikin A."/>
        </authorList>
    </citation>
    <scope>NUCLEOTIDE SEQUENCE [LARGE SCALE GENOMIC DNA]</scope>
    <source>
        <strain evidence="3 4">AAFK</strain>
    </source>
</reference>
<dbReference type="Proteomes" id="UP001446205">
    <property type="component" value="Unassembled WGS sequence"/>
</dbReference>
<dbReference type="InterPro" id="IPR052372">
    <property type="entry name" value="YpjD/HemX"/>
</dbReference>
<dbReference type="RefSeq" id="WP_341370151.1">
    <property type="nucleotide sequence ID" value="NZ_JBBPCO010000003.1"/>
</dbReference>